<dbReference type="Proteomes" id="UP001642464">
    <property type="component" value="Unassembled WGS sequence"/>
</dbReference>
<evidence type="ECO:0000313" key="3">
    <source>
        <dbReference type="Proteomes" id="UP001642464"/>
    </source>
</evidence>
<dbReference type="PROSITE" id="PS50853">
    <property type="entry name" value="FN3"/>
    <property type="match status" value="1"/>
</dbReference>
<proteinExistence type="predicted"/>
<dbReference type="Gene3D" id="2.60.40.10">
    <property type="entry name" value="Immunoglobulins"/>
    <property type="match status" value="1"/>
</dbReference>
<accession>A0ABP0K7G3</accession>
<protein>
    <recommendedName>
        <fullName evidence="1">Fibronectin type-III domain-containing protein</fullName>
    </recommendedName>
</protein>
<dbReference type="CDD" id="cd00063">
    <property type="entry name" value="FN3"/>
    <property type="match status" value="1"/>
</dbReference>
<feature type="domain" description="Fibronectin type-III" evidence="1">
    <location>
        <begin position="82"/>
        <end position="181"/>
    </location>
</feature>
<reference evidence="2 3" key="1">
    <citation type="submission" date="2024-02" db="EMBL/GenBank/DDBJ databases">
        <authorList>
            <person name="Chen Y."/>
            <person name="Shah S."/>
            <person name="Dougan E. K."/>
            <person name="Thang M."/>
            <person name="Chan C."/>
        </authorList>
    </citation>
    <scope>NUCLEOTIDE SEQUENCE [LARGE SCALE GENOMIC DNA]</scope>
</reference>
<dbReference type="EMBL" id="CAXAMM010010002">
    <property type="protein sequence ID" value="CAK9022057.1"/>
    <property type="molecule type" value="Genomic_DNA"/>
</dbReference>
<gene>
    <name evidence="2" type="ORF">SCF082_LOCUS15627</name>
</gene>
<dbReference type="SUPFAM" id="SSF49265">
    <property type="entry name" value="Fibronectin type III"/>
    <property type="match status" value="1"/>
</dbReference>
<organism evidence="2 3">
    <name type="scientific">Durusdinium trenchii</name>
    <dbReference type="NCBI Taxonomy" id="1381693"/>
    <lineage>
        <taxon>Eukaryota</taxon>
        <taxon>Sar</taxon>
        <taxon>Alveolata</taxon>
        <taxon>Dinophyceae</taxon>
        <taxon>Suessiales</taxon>
        <taxon>Symbiodiniaceae</taxon>
        <taxon>Durusdinium</taxon>
    </lineage>
</organism>
<dbReference type="InterPro" id="IPR013783">
    <property type="entry name" value="Ig-like_fold"/>
</dbReference>
<name>A0ABP0K7G3_9DINO</name>
<dbReference type="InterPro" id="IPR003961">
    <property type="entry name" value="FN3_dom"/>
</dbReference>
<sequence length="339" mass="36775">MARTARCDVTRSARQIYDDYSLRGSLETNRAGSPPQWVRVVDVACTPGRSINYEITLSGRNFAGWSLDALVESLGFDEDLTRPEILRNHVQSWQLSEDRAALALAWDAPLDSAGADTAYYNVYRDQGLRQALFQLIGTTQTPFFNDTGLDAGRAYGYQVTAVNAFGEGAVSDVLFVQAADTPVDDLSGLLSQANVQLTPAATFGVLDEVGGVVQIYSDDMARELRVEGYTGQRQAHVAAFGPVRLALEALDLAGNTGEEDPCEESKLAIAVGVPGTSITSFALATSLKRTPSSMRFRRWELVGESGHGDFALISWQTGWISSSSDTSSSGWRISLTPWR</sequence>
<evidence type="ECO:0000313" key="2">
    <source>
        <dbReference type="EMBL" id="CAK9022057.1"/>
    </source>
</evidence>
<dbReference type="InterPro" id="IPR036116">
    <property type="entry name" value="FN3_sf"/>
</dbReference>
<comment type="caution">
    <text evidence="2">The sequence shown here is derived from an EMBL/GenBank/DDBJ whole genome shotgun (WGS) entry which is preliminary data.</text>
</comment>
<keyword evidence="3" id="KW-1185">Reference proteome</keyword>
<evidence type="ECO:0000259" key="1">
    <source>
        <dbReference type="PROSITE" id="PS50853"/>
    </source>
</evidence>